<dbReference type="InterPro" id="IPR046960">
    <property type="entry name" value="PPR_At4g14850-like_plant"/>
</dbReference>
<reference evidence="3" key="1">
    <citation type="submission" date="2024-02" db="EMBL/GenBank/DDBJ databases">
        <authorList>
            <consortium name="ELIXIR-Norway"/>
            <consortium name="Elixir Norway"/>
        </authorList>
    </citation>
    <scope>NUCLEOTIDE SEQUENCE</scope>
</reference>
<evidence type="ECO:0000313" key="3">
    <source>
        <dbReference type="EMBL" id="CAK9266678.1"/>
    </source>
</evidence>
<dbReference type="InterPro" id="IPR002885">
    <property type="entry name" value="PPR_rpt"/>
</dbReference>
<dbReference type="EMBL" id="OZ020114">
    <property type="protein sequence ID" value="CAK9266678.1"/>
    <property type="molecule type" value="Genomic_DNA"/>
</dbReference>
<organism evidence="3 4">
    <name type="scientific">Sphagnum jensenii</name>
    <dbReference type="NCBI Taxonomy" id="128206"/>
    <lineage>
        <taxon>Eukaryota</taxon>
        <taxon>Viridiplantae</taxon>
        <taxon>Streptophyta</taxon>
        <taxon>Embryophyta</taxon>
        <taxon>Bryophyta</taxon>
        <taxon>Sphagnophytina</taxon>
        <taxon>Sphagnopsida</taxon>
        <taxon>Sphagnales</taxon>
        <taxon>Sphagnaceae</taxon>
        <taxon>Sphagnum</taxon>
    </lineage>
</organism>
<dbReference type="InterPro" id="IPR011990">
    <property type="entry name" value="TPR-like_helical_dom_sf"/>
</dbReference>
<evidence type="ECO:0000256" key="1">
    <source>
        <dbReference type="ARBA" id="ARBA00022737"/>
    </source>
</evidence>
<dbReference type="Gene3D" id="1.25.40.10">
    <property type="entry name" value="Tetratricopeptide repeat domain"/>
    <property type="match status" value="2"/>
</dbReference>
<dbReference type="Pfam" id="PF01535">
    <property type="entry name" value="PPR"/>
    <property type="match status" value="3"/>
</dbReference>
<feature type="repeat" description="PPR" evidence="2">
    <location>
        <begin position="17"/>
        <end position="51"/>
    </location>
</feature>
<dbReference type="PROSITE" id="PS51375">
    <property type="entry name" value="PPR"/>
    <property type="match status" value="1"/>
</dbReference>
<evidence type="ECO:0000256" key="2">
    <source>
        <dbReference type="PROSITE-ProRule" id="PRU00708"/>
    </source>
</evidence>
<protein>
    <recommendedName>
        <fullName evidence="5">Pentatricopeptide repeat-containing protein</fullName>
    </recommendedName>
</protein>
<sequence length="179" mass="19577">MGGSRGGHKALGIVQSSIFAWNTKLKKYVKGGQPEKAMQLFQQLQQEGMNPDHHDIGLCEIQAKMEGTKAISTNATRCAAKLCYFCGVLKACASTIALHEGKFVHEQIIESGWNSNVLAGSSLIDMYVKCASMEDAWKVLHKMPSPIGVLWTTILGGSAMHGHDKEVLKHFEQMCEEGV</sequence>
<dbReference type="NCBIfam" id="TIGR00756">
    <property type="entry name" value="PPR"/>
    <property type="match status" value="1"/>
</dbReference>
<keyword evidence="4" id="KW-1185">Reference proteome</keyword>
<keyword evidence="1" id="KW-0677">Repeat</keyword>
<gene>
    <name evidence="3" type="ORF">CSSPJE1EN1_LOCUS12156</name>
</gene>
<evidence type="ECO:0008006" key="5">
    <source>
        <dbReference type="Google" id="ProtNLM"/>
    </source>
</evidence>
<accession>A0ABP0WIH1</accession>
<dbReference type="PANTHER" id="PTHR47926">
    <property type="entry name" value="PENTATRICOPEPTIDE REPEAT-CONTAINING PROTEIN"/>
    <property type="match status" value="1"/>
</dbReference>
<dbReference type="Proteomes" id="UP001497444">
    <property type="component" value="Chromosome 19"/>
</dbReference>
<proteinExistence type="predicted"/>
<evidence type="ECO:0000313" key="4">
    <source>
        <dbReference type="Proteomes" id="UP001497444"/>
    </source>
</evidence>
<name>A0ABP0WIH1_9BRYO</name>